<reference evidence="5 6" key="1">
    <citation type="journal article" date="2016" name="Proc. Natl. Acad. Sci. U.S.A.">
        <title>Comparative genomics of biotechnologically important yeasts.</title>
        <authorList>
            <person name="Riley R."/>
            <person name="Haridas S."/>
            <person name="Wolfe K.H."/>
            <person name="Lopes M.R."/>
            <person name="Hittinger C.T."/>
            <person name="Goeker M."/>
            <person name="Salamov A.A."/>
            <person name="Wisecaver J.H."/>
            <person name="Long T.M."/>
            <person name="Calvey C.H."/>
            <person name="Aerts A.L."/>
            <person name="Barry K.W."/>
            <person name="Choi C."/>
            <person name="Clum A."/>
            <person name="Coughlan A.Y."/>
            <person name="Deshpande S."/>
            <person name="Douglass A.P."/>
            <person name="Hanson S.J."/>
            <person name="Klenk H.-P."/>
            <person name="LaButti K.M."/>
            <person name="Lapidus A."/>
            <person name="Lindquist E.A."/>
            <person name="Lipzen A.M."/>
            <person name="Meier-Kolthoff J.P."/>
            <person name="Ohm R.A."/>
            <person name="Otillar R.P."/>
            <person name="Pangilinan J.L."/>
            <person name="Peng Y."/>
            <person name="Rokas A."/>
            <person name="Rosa C.A."/>
            <person name="Scheuner C."/>
            <person name="Sibirny A.A."/>
            <person name="Slot J.C."/>
            <person name="Stielow J.B."/>
            <person name="Sun H."/>
            <person name="Kurtzman C.P."/>
            <person name="Blackwell M."/>
            <person name="Grigoriev I.V."/>
            <person name="Jeffries T.W."/>
        </authorList>
    </citation>
    <scope>NUCLEOTIDE SEQUENCE [LARGE SCALE GENOMIC DNA]</scope>
    <source>
        <strain evidence="5 6">DSM 6958</strain>
    </source>
</reference>
<keyword evidence="3" id="KW-0460">Magnesium</keyword>
<dbReference type="Proteomes" id="UP000095009">
    <property type="component" value="Unassembled WGS sequence"/>
</dbReference>
<evidence type="ECO:0000313" key="5">
    <source>
        <dbReference type="EMBL" id="ODQ63568.1"/>
    </source>
</evidence>
<dbReference type="PROSITE" id="PS00723">
    <property type="entry name" value="POLYPRENYL_SYNTHASE_1"/>
    <property type="match status" value="1"/>
</dbReference>
<dbReference type="GO" id="GO:0004659">
    <property type="term" value="F:prenyltransferase activity"/>
    <property type="evidence" value="ECO:0007669"/>
    <property type="project" value="InterPro"/>
</dbReference>
<dbReference type="SFLD" id="SFLDS00005">
    <property type="entry name" value="Isoprenoid_Synthase_Type_I"/>
    <property type="match status" value="1"/>
</dbReference>
<dbReference type="GO" id="GO:0046872">
    <property type="term" value="F:metal ion binding"/>
    <property type="evidence" value="ECO:0007669"/>
    <property type="project" value="UniProtKB-KW"/>
</dbReference>
<gene>
    <name evidence="5" type="ORF">NADFUDRAFT_47946</name>
</gene>
<proteinExistence type="inferred from homology"/>
<name>A0A1E3PDW9_9ASCO</name>
<dbReference type="InterPro" id="IPR008949">
    <property type="entry name" value="Isoprenoid_synthase_dom_sf"/>
</dbReference>
<keyword evidence="1 4" id="KW-0808">Transferase</keyword>
<evidence type="ECO:0000256" key="2">
    <source>
        <dbReference type="ARBA" id="ARBA00022723"/>
    </source>
</evidence>
<dbReference type="Pfam" id="PF00348">
    <property type="entry name" value="polyprenyl_synt"/>
    <property type="match status" value="1"/>
</dbReference>
<evidence type="ECO:0000256" key="1">
    <source>
        <dbReference type="ARBA" id="ARBA00022679"/>
    </source>
</evidence>
<keyword evidence="2" id="KW-0479">Metal-binding</keyword>
<dbReference type="CDD" id="cd00685">
    <property type="entry name" value="Trans_IPPS_HT"/>
    <property type="match status" value="1"/>
</dbReference>
<evidence type="ECO:0000313" key="6">
    <source>
        <dbReference type="Proteomes" id="UP000095009"/>
    </source>
</evidence>
<dbReference type="STRING" id="857566.A0A1E3PDW9"/>
<dbReference type="PANTHER" id="PTHR12001:SF44">
    <property type="entry name" value="GERANYLGERANYL PYROPHOSPHATE SYNTHASE"/>
    <property type="match status" value="1"/>
</dbReference>
<keyword evidence="6" id="KW-1185">Reference proteome</keyword>
<dbReference type="EMBL" id="KV454414">
    <property type="protein sequence ID" value="ODQ63568.1"/>
    <property type="molecule type" value="Genomic_DNA"/>
</dbReference>
<dbReference type="AlphaFoldDB" id="A0A1E3PDW9"/>
<evidence type="ECO:0000256" key="4">
    <source>
        <dbReference type="RuleBase" id="RU004466"/>
    </source>
</evidence>
<dbReference type="PROSITE" id="PS00444">
    <property type="entry name" value="POLYPRENYL_SYNTHASE_2"/>
    <property type="match status" value="1"/>
</dbReference>
<comment type="similarity">
    <text evidence="4">Belongs to the FPP/GGPP synthase family.</text>
</comment>
<dbReference type="SUPFAM" id="SSF48576">
    <property type="entry name" value="Terpenoid synthases"/>
    <property type="match status" value="1"/>
</dbReference>
<organism evidence="5 6">
    <name type="scientific">Nadsonia fulvescens var. elongata DSM 6958</name>
    <dbReference type="NCBI Taxonomy" id="857566"/>
    <lineage>
        <taxon>Eukaryota</taxon>
        <taxon>Fungi</taxon>
        <taxon>Dikarya</taxon>
        <taxon>Ascomycota</taxon>
        <taxon>Saccharomycotina</taxon>
        <taxon>Dipodascomycetes</taxon>
        <taxon>Dipodascales</taxon>
        <taxon>Dipodascales incertae sedis</taxon>
        <taxon>Nadsonia</taxon>
    </lineage>
</organism>
<dbReference type="Gene3D" id="1.10.600.10">
    <property type="entry name" value="Farnesyl Diphosphate Synthase"/>
    <property type="match status" value="1"/>
</dbReference>
<accession>A0A1E3PDW9</accession>
<evidence type="ECO:0000256" key="3">
    <source>
        <dbReference type="ARBA" id="ARBA00022842"/>
    </source>
</evidence>
<dbReference type="OrthoDB" id="6921389at2759"/>
<dbReference type="SFLD" id="SFLDG01017">
    <property type="entry name" value="Polyprenyl_Transferase_Like"/>
    <property type="match status" value="1"/>
</dbReference>
<dbReference type="PANTHER" id="PTHR12001">
    <property type="entry name" value="GERANYLGERANYL PYROPHOSPHATE SYNTHASE"/>
    <property type="match status" value="1"/>
</dbReference>
<dbReference type="GO" id="GO:0008299">
    <property type="term" value="P:isoprenoid biosynthetic process"/>
    <property type="evidence" value="ECO:0007669"/>
    <property type="project" value="InterPro"/>
</dbReference>
<protein>
    <submittedName>
        <fullName evidence="5">Farnesyltranstransferase</fullName>
    </submittedName>
</protein>
<dbReference type="InterPro" id="IPR000092">
    <property type="entry name" value="Polyprenyl_synt"/>
</dbReference>
<sequence length="308" mass="35407">MITPVIHISRPWSDNNEKILEGPYLYLKSHPGKDFRPQLVQAFNSVIGCAQEDLTVISHIVEMLHNASLLIDDVEDNATLRRGFPAAHTLYGTAQTINSSNYIYFKALEEVLKLKSSNAVAIFTEELMKLHRGQGLDLYWRETLTCPEEEEYIDMVMNKTGGLYRLAVRLMQDMAHSEVDFVPLANTFGIIYQIRDDYLNLQSSKYAENKGFCEDLTEGKFSFPIIHSIRHDPKNKALINILKQRTTDVSLKEYAVKYMDETTKSFEYCLQVVQLYEQQSRQLIEDLCSKNGLQEKHLLAILEKMLGL</sequence>
<dbReference type="InterPro" id="IPR033749">
    <property type="entry name" value="Polyprenyl_synt_CS"/>
</dbReference>